<proteinExistence type="predicted"/>
<dbReference type="OrthoDB" id="3395612at2"/>
<protein>
    <submittedName>
        <fullName evidence="1">Uncharacterized protein</fullName>
    </submittedName>
</protein>
<evidence type="ECO:0000313" key="2">
    <source>
        <dbReference type="Proteomes" id="UP000235943"/>
    </source>
</evidence>
<accession>A0A2N8TQY0</accession>
<dbReference type="EMBL" id="POUC01000088">
    <property type="protein sequence ID" value="PNG21427.1"/>
    <property type="molecule type" value="Genomic_DNA"/>
</dbReference>
<sequence length="112" mass="13044">MTAEFLMRLDDGMLEYFRDMANEMVSRFGISRAEAVARINERYQNAEISPYPDLMCHEFPEYWTYGLYYYPDEAGRLPTGDEDDDESIDFSVLKVRPAPEPGSPVWTIKDRA</sequence>
<comment type="caution">
    <text evidence="1">The sequence shown here is derived from an EMBL/GenBank/DDBJ whole genome shotgun (WGS) entry which is preliminary data.</text>
</comment>
<dbReference type="AlphaFoldDB" id="A0A2N8TQY0"/>
<name>A0A2N8TQY0_9ACTN</name>
<dbReference type="Proteomes" id="UP000235943">
    <property type="component" value="Unassembled WGS sequence"/>
</dbReference>
<organism evidence="1 2">
    <name type="scientific">Streptomyces cahuitamycinicus</name>
    <dbReference type="NCBI Taxonomy" id="2070367"/>
    <lineage>
        <taxon>Bacteria</taxon>
        <taxon>Bacillati</taxon>
        <taxon>Actinomycetota</taxon>
        <taxon>Actinomycetes</taxon>
        <taxon>Kitasatosporales</taxon>
        <taxon>Streptomycetaceae</taxon>
        <taxon>Streptomyces</taxon>
    </lineage>
</organism>
<gene>
    <name evidence="1" type="ORF">C1J00_14700</name>
</gene>
<reference evidence="1 2" key="1">
    <citation type="submission" date="2018-01" db="EMBL/GenBank/DDBJ databases">
        <title>Draft genome sequence of Streptomyces sp. 13K301.</title>
        <authorList>
            <person name="Sahin N."/>
            <person name="Saygin H."/>
            <person name="Ay H."/>
        </authorList>
    </citation>
    <scope>NUCLEOTIDE SEQUENCE [LARGE SCALE GENOMIC DNA]</scope>
    <source>
        <strain evidence="1 2">13K301</strain>
    </source>
</reference>
<evidence type="ECO:0000313" key="1">
    <source>
        <dbReference type="EMBL" id="PNG21427.1"/>
    </source>
</evidence>
<keyword evidence="2" id="KW-1185">Reference proteome</keyword>